<protein>
    <recommendedName>
        <fullName evidence="3">inorganic diphosphatase</fullName>
        <ecNumber evidence="3">3.6.1.1</ecNumber>
    </recommendedName>
</protein>
<evidence type="ECO:0000313" key="8">
    <source>
        <dbReference type="EMBL" id="KAI3874956.1"/>
    </source>
</evidence>
<sequence>MVRKNQRQTVKETTYRNWEGNLPGCFLRAKAISLMPMIDQGEKGDKIIVVNGDDPVYGHICDINELAPHRLAEIRCFFVDY</sequence>
<dbReference type="PANTHER" id="PTHR10286">
    <property type="entry name" value="INORGANIC PYROPHOSPHATASE"/>
    <property type="match status" value="1"/>
</dbReference>
<dbReference type="InterPro" id="IPR008162">
    <property type="entry name" value="Pyrophosphatase"/>
</dbReference>
<reference evidence="8" key="1">
    <citation type="submission" date="2022-04" db="EMBL/GenBank/DDBJ databases">
        <title>A functionally conserved STORR gene fusion in Papaver species that diverged 16.8 million years ago.</title>
        <authorList>
            <person name="Catania T."/>
        </authorList>
    </citation>
    <scope>NUCLEOTIDE SEQUENCE</scope>
    <source>
        <strain evidence="8">S-188037</strain>
    </source>
</reference>
<dbReference type="AlphaFoldDB" id="A0AAD4XA43"/>
<dbReference type="GO" id="GO:0006796">
    <property type="term" value="P:phosphate-containing compound metabolic process"/>
    <property type="evidence" value="ECO:0007669"/>
    <property type="project" value="InterPro"/>
</dbReference>
<keyword evidence="5" id="KW-0378">Hydrolase</keyword>
<keyword evidence="4" id="KW-0479">Metal-binding</keyword>
<comment type="caution">
    <text evidence="8">The sequence shown here is derived from an EMBL/GenBank/DDBJ whole genome shotgun (WGS) entry which is preliminary data.</text>
</comment>
<keyword evidence="9" id="KW-1185">Reference proteome</keyword>
<evidence type="ECO:0000256" key="2">
    <source>
        <dbReference type="ARBA" id="ARBA00006220"/>
    </source>
</evidence>
<comment type="cofactor">
    <cofactor evidence="1">
        <name>Mg(2+)</name>
        <dbReference type="ChEBI" id="CHEBI:18420"/>
    </cofactor>
</comment>
<name>A0AAD4XA43_9MAGN</name>
<dbReference type="Proteomes" id="UP001202328">
    <property type="component" value="Unassembled WGS sequence"/>
</dbReference>
<evidence type="ECO:0000313" key="9">
    <source>
        <dbReference type="Proteomes" id="UP001202328"/>
    </source>
</evidence>
<dbReference type="GO" id="GO:0005737">
    <property type="term" value="C:cytoplasm"/>
    <property type="evidence" value="ECO:0007669"/>
    <property type="project" value="InterPro"/>
</dbReference>
<dbReference type="Gene3D" id="3.90.80.10">
    <property type="entry name" value="Inorganic pyrophosphatase"/>
    <property type="match status" value="1"/>
</dbReference>
<accession>A0AAD4XA43</accession>
<dbReference type="GO" id="GO:0000287">
    <property type="term" value="F:magnesium ion binding"/>
    <property type="evidence" value="ECO:0007669"/>
    <property type="project" value="InterPro"/>
</dbReference>
<evidence type="ECO:0000256" key="6">
    <source>
        <dbReference type="ARBA" id="ARBA00022842"/>
    </source>
</evidence>
<evidence type="ECO:0000256" key="4">
    <source>
        <dbReference type="ARBA" id="ARBA00022723"/>
    </source>
</evidence>
<dbReference type="InterPro" id="IPR036649">
    <property type="entry name" value="Pyrophosphatase_sf"/>
</dbReference>
<keyword evidence="6" id="KW-0460">Magnesium</keyword>
<organism evidence="8 9">
    <name type="scientific">Papaver atlanticum</name>
    <dbReference type="NCBI Taxonomy" id="357466"/>
    <lineage>
        <taxon>Eukaryota</taxon>
        <taxon>Viridiplantae</taxon>
        <taxon>Streptophyta</taxon>
        <taxon>Embryophyta</taxon>
        <taxon>Tracheophyta</taxon>
        <taxon>Spermatophyta</taxon>
        <taxon>Magnoliopsida</taxon>
        <taxon>Ranunculales</taxon>
        <taxon>Papaveraceae</taxon>
        <taxon>Papaveroideae</taxon>
        <taxon>Papaver</taxon>
    </lineage>
</organism>
<comment type="catalytic activity">
    <reaction evidence="7">
        <text>diphosphate + H2O = 2 phosphate + H(+)</text>
        <dbReference type="Rhea" id="RHEA:24576"/>
        <dbReference type="ChEBI" id="CHEBI:15377"/>
        <dbReference type="ChEBI" id="CHEBI:15378"/>
        <dbReference type="ChEBI" id="CHEBI:33019"/>
        <dbReference type="ChEBI" id="CHEBI:43474"/>
        <dbReference type="EC" id="3.6.1.1"/>
    </reaction>
</comment>
<dbReference type="SUPFAM" id="SSF50324">
    <property type="entry name" value="Inorganic pyrophosphatase"/>
    <property type="match status" value="1"/>
</dbReference>
<dbReference type="GO" id="GO:0004427">
    <property type="term" value="F:inorganic diphosphate phosphatase activity"/>
    <property type="evidence" value="ECO:0007669"/>
    <property type="project" value="UniProtKB-EC"/>
</dbReference>
<evidence type="ECO:0000256" key="7">
    <source>
        <dbReference type="ARBA" id="ARBA00047820"/>
    </source>
</evidence>
<evidence type="ECO:0000256" key="5">
    <source>
        <dbReference type="ARBA" id="ARBA00022801"/>
    </source>
</evidence>
<comment type="similarity">
    <text evidence="2">Belongs to the PPase family.</text>
</comment>
<dbReference type="EMBL" id="JAJJMB010012638">
    <property type="protein sequence ID" value="KAI3874956.1"/>
    <property type="molecule type" value="Genomic_DNA"/>
</dbReference>
<dbReference type="EC" id="3.6.1.1" evidence="3"/>
<evidence type="ECO:0000256" key="1">
    <source>
        <dbReference type="ARBA" id="ARBA00001946"/>
    </source>
</evidence>
<evidence type="ECO:0000256" key="3">
    <source>
        <dbReference type="ARBA" id="ARBA00012146"/>
    </source>
</evidence>
<dbReference type="Pfam" id="PF00719">
    <property type="entry name" value="Pyrophosphatase"/>
    <property type="match status" value="1"/>
</dbReference>
<gene>
    <name evidence="8" type="ORF">MKW98_019529</name>
</gene>
<proteinExistence type="inferred from homology"/>